<evidence type="ECO:0000256" key="3">
    <source>
        <dbReference type="ARBA" id="ARBA00022980"/>
    </source>
</evidence>
<dbReference type="AlphaFoldDB" id="A0AAV5QLY9"/>
<dbReference type="Proteomes" id="UP001360560">
    <property type="component" value="Unassembled WGS sequence"/>
</dbReference>
<evidence type="ECO:0000256" key="4">
    <source>
        <dbReference type="ARBA" id="ARBA00023128"/>
    </source>
</evidence>
<evidence type="ECO:0000313" key="8">
    <source>
        <dbReference type="EMBL" id="GMM35646.1"/>
    </source>
</evidence>
<accession>A0AAV5QLY9</accession>
<keyword evidence="4" id="KW-0496">Mitochondrion</keyword>
<dbReference type="GO" id="GO:0005739">
    <property type="term" value="C:mitochondrion"/>
    <property type="evidence" value="ECO:0007669"/>
    <property type="project" value="UniProtKB-SubCell"/>
</dbReference>
<dbReference type="GO" id="GO:0003735">
    <property type="term" value="F:structural constituent of ribosome"/>
    <property type="evidence" value="ECO:0007669"/>
    <property type="project" value="InterPro"/>
</dbReference>
<name>A0AAV5QLY9_9ASCO</name>
<reference evidence="8 9" key="1">
    <citation type="journal article" date="2023" name="Elife">
        <title>Identification of key yeast species and microbe-microbe interactions impacting larval growth of Drosophila in the wild.</title>
        <authorList>
            <person name="Mure A."/>
            <person name="Sugiura Y."/>
            <person name="Maeda R."/>
            <person name="Honda K."/>
            <person name="Sakurai N."/>
            <person name="Takahashi Y."/>
            <person name="Watada M."/>
            <person name="Katoh T."/>
            <person name="Gotoh A."/>
            <person name="Gotoh Y."/>
            <person name="Taniguchi I."/>
            <person name="Nakamura K."/>
            <person name="Hayashi T."/>
            <person name="Katayama T."/>
            <person name="Uemura T."/>
            <person name="Hattori Y."/>
        </authorList>
    </citation>
    <scope>NUCLEOTIDE SEQUENCE [LARGE SCALE GENOMIC DNA]</scope>
    <source>
        <strain evidence="8 9">SC-9</strain>
    </source>
</reference>
<protein>
    <recommendedName>
        <fullName evidence="7">Small ribosomal subunit protein uS11m</fullName>
    </recommendedName>
</protein>
<keyword evidence="3 8" id="KW-0689">Ribosomal protein</keyword>
<evidence type="ECO:0000256" key="2">
    <source>
        <dbReference type="ARBA" id="ARBA00006194"/>
    </source>
</evidence>
<dbReference type="FunFam" id="3.30.420.80:FF:000011">
    <property type="entry name" value="37S ribosomal protein S18, mitochondrial"/>
    <property type="match status" value="1"/>
</dbReference>
<proteinExistence type="inferred from homology"/>
<dbReference type="InterPro" id="IPR001971">
    <property type="entry name" value="Ribosomal_uS11"/>
</dbReference>
<dbReference type="GO" id="GO:1990904">
    <property type="term" value="C:ribonucleoprotein complex"/>
    <property type="evidence" value="ECO:0007669"/>
    <property type="project" value="UniProtKB-KW"/>
</dbReference>
<sequence length="189" mass="21677">MFRSWLSSQSVGVRSISQRVFSREFSTSKITQAPGNNKIVKKEKVVKNILYCNFGRNNTHLALVSVIEDLNFLKNNPELSYNDKMLYYLRLPQKLRIHLSCGNVGFRKAARGEYEAAFQTTVKMFKLIEERKLFDDLEVDLRNFGKGRAAFQAALLGKEGLKIKPLVTKLSESTKLKFGGVRSPRERRL</sequence>
<dbReference type="GO" id="GO:0006412">
    <property type="term" value="P:translation"/>
    <property type="evidence" value="ECO:0007669"/>
    <property type="project" value="InterPro"/>
</dbReference>
<evidence type="ECO:0000256" key="5">
    <source>
        <dbReference type="ARBA" id="ARBA00023274"/>
    </source>
</evidence>
<comment type="function">
    <text evidence="6">Component of the mitochondrial ribosome (mitoribosome), a dedicated translation machinery responsible for the synthesis of mitochondrial genome-encoded proteins, including at least some of the essential transmembrane subunits of the mitochondrial respiratory chain. The mitoribosomes are attached to the mitochondrial inner membrane and translation products are cotranslationally integrated into the membrane.</text>
</comment>
<dbReference type="RefSeq" id="XP_064852646.1">
    <property type="nucleotide sequence ID" value="XM_064996574.1"/>
</dbReference>
<dbReference type="PIRSF" id="PIRSF002131">
    <property type="entry name" value="Ribosomal_S11"/>
    <property type="match status" value="1"/>
</dbReference>
<evidence type="ECO:0000313" key="9">
    <source>
        <dbReference type="Proteomes" id="UP001360560"/>
    </source>
</evidence>
<comment type="subcellular location">
    <subcellularLocation>
        <location evidence="1">Mitochondrion</location>
    </subcellularLocation>
</comment>
<dbReference type="Gene3D" id="3.30.420.80">
    <property type="entry name" value="Ribosomal protein S11"/>
    <property type="match status" value="1"/>
</dbReference>
<keyword evidence="9" id="KW-1185">Reference proteome</keyword>
<comment type="caution">
    <text evidence="8">The sequence shown here is derived from an EMBL/GenBank/DDBJ whole genome shotgun (WGS) entry which is preliminary data.</text>
</comment>
<dbReference type="GeneID" id="90073625"/>
<dbReference type="GO" id="GO:0005840">
    <property type="term" value="C:ribosome"/>
    <property type="evidence" value="ECO:0007669"/>
    <property type="project" value="UniProtKB-KW"/>
</dbReference>
<dbReference type="EMBL" id="BTFZ01000010">
    <property type="protein sequence ID" value="GMM35646.1"/>
    <property type="molecule type" value="Genomic_DNA"/>
</dbReference>
<dbReference type="InterPro" id="IPR036967">
    <property type="entry name" value="Ribosomal_uS11_sf"/>
</dbReference>
<evidence type="ECO:0000256" key="1">
    <source>
        <dbReference type="ARBA" id="ARBA00004173"/>
    </source>
</evidence>
<evidence type="ECO:0000256" key="6">
    <source>
        <dbReference type="ARBA" id="ARBA00037226"/>
    </source>
</evidence>
<gene>
    <name evidence="8" type="ORF">DASC09_029710</name>
</gene>
<evidence type="ECO:0000256" key="7">
    <source>
        <dbReference type="ARBA" id="ARBA00070326"/>
    </source>
</evidence>
<organism evidence="8 9">
    <name type="scientific">Saccharomycopsis crataegensis</name>
    <dbReference type="NCBI Taxonomy" id="43959"/>
    <lineage>
        <taxon>Eukaryota</taxon>
        <taxon>Fungi</taxon>
        <taxon>Dikarya</taxon>
        <taxon>Ascomycota</taxon>
        <taxon>Saccharomycotina</taxon>
        <taxon>Saccharomycetes</taxon>
        <taxon>Saccharomycopsidaceae</taxon>
        <taxon>Saccharomycopsis</taxon>
    </lineage>
</organism>
<keyword evidence="5" id="KW-0687">Ribonucleoprotein</keyword>
<dbReference type="SUPFAM" id="SSF53137">
    <property type="entry name" value="Translational machinery components"/>
    <property type="match status" value="1"/>
</dbReference>
<comment type="similarity">
    <text evidence="2">Belongs to the universal ribosomal protein uS11 family.</text>
</comment>